<reference evidence="10 11" key="1">
    <citation type="journal article" date="2018" name="PLoS Pathog.">
        <title>Evolution of structural diversity of trichothecenes, a family of toxins produced by plant pathogenic and entomopathogenic fungi.</title>
        <authorList>
            <person name="Proctor R.H."/>
            <person name="McCormick S.P."/>
            <person name="Kim H.S."/>
            <person name="Cardoza R.E."/>
            <person name="Stanley A.M."/>
            <person name="Lindo L."/>
            <person name="Kelly A."/>
            <person name="Brown D.W."/>
            <person name="Lee T."/>
            <person name="Vaughan M.M."/>
            <person name="Alexander N.J."/>
            <person name="Busman M."/>
            <person name="Gutierrez S."/>
        </authorList>
    </citation>
    <scope>NUCLEOTIDE SEQUENCE [LARGE SCALE GENOMIC DNA]</scope>
    <source>
        <strain evidence="10 11">IBT 40837</strain>
    </source>
</reference>
<dbReference type="Proteomes" id="UP000266272">
    <property type="component" value="Unassembled WGS sequence"/>
</dbReference>
<accession>A0A395NNN5</accession>
<dbReference type="SUPFAM" id="SSF48264">
    <property type="entry name" value="Cytochrome P450"/>
    <property type="match status" value="1"/>
</dbReference>
<evidence type="ECO:0000256" key="3">
    <source>
        <dbReference type="ARBA" id="ARBA00022617"/>
    </source>
</evidence>
<evidence type="ECO:0000256" key="2">
    <source>
        <dbReference type="ARBA" id="ARBA00010617"/>
    </source>
</evidence>
<dbReference type="PANTHER" id="PTHR46206">
    <property type="entry name" value="CYTOCHROME P450"/>
    <property type="match status" value="1"/>
</dbReference>
<protein>
    <submittedName>
        <fullName evidence="10">Ent-kaurene oxidase</fullName>
    </submittedName>
</protein>
<dbReference type="AlphaFoldDB" id="A0A395NNN5"/>
<feature type="binding site" description="axial binding residue" evidence="8">
    <location>
        <position position="465"/>
    </location>
    <ligand>
        <name>heme</name>
        <dbReference type="ChEBI" id="CHEBI:30413"/>
    </ligand>
    <ligandPart>
        <name>Fe</name>
        <dbReference type="ChEBI" id="CHEBI:18248"/>
    </ligandPart>
</feature>
<evidence type="ECO:0000313" key="10">
    <source>
        <dbReference type="EMBL" id="RFU77513.1"/>
    </source>
</evidence>
<dbReference type="GO" id="GO:0020037">
    <property type="term" value="F:heme binding"/>
    <property type="evidence" value="ECO:0007669"/>
    <property type="project" value="InterPro"/>
</dbReference>
<evidence type="ECO:0000256" key="6">
    <source>
        <dbReference type="ARBA" id="ARBA00023004"/>
    </source>
</evidence>
<evidence type="ECO:0000256" key="4">
    <source>
        <dbReference type="ARBA" id="ARBA00022723"/>
    </source>
</evidence>
<evidence type="ECO:0000256" key="5">
    <source>
        <dbReference type="ARBA" id="ARBA00023002"/>
    </source>
</evidence>
<evidence type="ECO:0000256" key="8">
    <source>
        <dbReference type="PIRSR" id="PIRSR602403-1"/>
    </source>
</evidence>
<dbReference type="PRINTS" id="PR00465">
    <property type="entry name" value="EP450IV"/>
</dbReference>
<dbReference type="InterPro" id="IPR002403">
    <property type="entry name" value="Cyt_P450_E_grp-IV"/>
</dbReference>
<keyword evidence="9" id="KW-0472">Membrane</keyword>
<evidence type="ECO:0000313" key="11">
    <source>
        <dbReference type="Proteomes" id="UP000266272"/>
    </source>
</evidence>
<comment type="cofactor">
    <cofactor evidence="1 8">
        <name>heme</name>
        <dbReference type="ChEBI" id="CHEBI:30413"/>
    </cofactor>
</comment>
<dbReference type="InterPro" id="IPR036396">
    <property type="entry name" value="Cyt_P450_sf"/>
</dbReference>
<evidence type="ECO:0000256" key="1">
    <source>
        <dbReference type="ARBA" id="ARBA00001971"/>
    </source>
</evidence>
<dbReference type="GO" id="GO:0004497">
    <property type="term" value="F:monooxygenase activity"/>
    <property type="evidence" value="ECO:0007669"/>
    <property type="project" value="UniProtKB-KW"/>
</dbReference>
<name>A0A395NNN5_TRIAR</name>
<dbReference type="InterPro" id="IPR001128">
    <property type="entry name" value="Cyt_P450"/>
</dbReference>
<keyword evidence="9" id="KW-1133">Transmembrane helix</keyword>
<sequence length="529" mass="60164">MFDILLQQVILAPAILLLVTVLYQLLLRPTRLPNLPIIGAKEGEWFPLRRARLRNTDLKKAIKDAYSKYKDQAVILPLTDFEDMVLLPASDTQFVTDQPESVLSMHESVMHRLQTDYTCMDPKLIHNPVHIDLITTTLTKQIGNLVPDIVDETKFAFEKYWGKPDEFTEICVYDTIRRIIGLATNRVLVGTPICRDPALLDTAVAYAKDLPPISRSLRLFWKPIRPLVAPYLTRPLRIHTAKFEKILLPEIKRRLMDYETRVAYPETKSVTQERNDFLEWSIEQAKTSGDPYLWQPETLAGRIHRLNNAAIHTSSFSVTGAVLDLAASRPEYIDELREEISTVLAEHDGEWNKQALAKMEKLDSVFRESVRLNSFVTVGLNRVVTAKGGVTTPSGVHIPKGASICVPSYAVLQDSSIYEDAQTFKPFRFAEARNEEGLDYVQRARKAFATTSTDYLVFGHGRNACPGRFFAANELKLILAYLVMNYDIEQLSTRPRNMWLGLNRIPSFRATIRIKRRNIGTSLCTDGLK</sequence>
<dbReference type="GO" id="GO:0005506">
    <property type="term" value="F:iron ion binding"/>
    <property type="evidence" value="ECO:0007669"/>
    <property type="project" value="InterPro"/>
</dbReference>
<dbReference type="PANTHER" id="PTHR46206:SF1">
    <property type="entry name" value="P450, PUTATIVE (EUROFUNG)-RELATED"/>
    <property type="match status" value="1"/>
</dbReference>
<evidence type="ECO:0000256" key="9">
    <source>
        <dbReference type="SAM" id="Phobius"/>
    </source>
</evidence>
<comment type="caution">
    <text evidence="10">The sequence shown here is derived from an EMBL/GenBank/DDBJ whole genome shotgun (WGS) entry which is preliminary data.</text>
</comment>
<dbReference type="GO" id="GO:0016705">
    <property type="term" value="F:oxidoreductase activity, acting on paired donors, with incorporation or reduction of molecular oxygen"/>
    <property type="evidence" value="ECO:0007669"/>
    <property type="project" value="InterPro"/>
</dbReference>
<keyword evidence="3 8" id="KW-0349">Heme</keyword>
<keyword evidence="4 8" id="KW-0479">Metal-binding</keyword>
<comment type="similarity">
    <text evidence="2">Belongs to the cytochrome P450 family.</text>
</comment>
<keyword evidence="9" id="KW-0812">Transmembrane</keyword>
<organism evidence="10 11">
    <name type="scientific">Trichoderma arundinaceum</name>
    <dbReference type="NCBI Taxonomy" id="490622"/>
    <lineage>
        <taxon>Eukaryota</taxon>
        <taxon>Fungi</taxon>
        <taxon>Dikarya</taxon>
        <taxon>Ascomycota</taxon>
        <taxon>Pezizomycotina</taxon>
        <taxon>Sordariomycetes</taxon>
        <taxon>Hypocreomycetidae</taxon>
        <taxon>Hypocreales</taxon>
        <taxon>Hypocreaceae</taxon>
        <taxon>Trichoderma</taxon>
    </lineage>
</organism>
<evidence type="ECO:0000256" key="7">
    <source>
        <dbReference type="ARBA" id="ARBA00023033"/>
    </source>
</evidence>
<proteinExistence type="inferred from homology"/>
<dbReference type="CDD" id="cd11041">
    <property type="entry name" value="CYP503A1-like"/>
    <property type="match status" value="1"/>
</dbReference>
<keyword evidence="7" id="KW-0503">Monooxygenase</keyword>
<gene>
    <name evidence="10" type="ORF">TARUN_4727</name>
</gene>
<dbReference type="STRING" id="490622.A0A395NNN5"/>
<dbReference type="EMBL" id="PXOA01000278">
    <property type="protein sequence ID" value="RFU77513.1"/>
    <property type="molecule type" value="Genomic_DNA"/>
</dbReference>
<keyword evidence="11" id="KW-1185">Reference proteome</keyword>
<dbReference type="Gene3D" id="1.10.630.10">
    <property type="entry name" value="Cytochrome P450"/>
    <property type="match status" value="1"/>
</dbReference>
<keyword evidence="6 8" id="KW-0408">Iron</keyword>
<feature type="transmembrane region" description="Helical" evidence="9">
    <location>
        <begin position="6"/>
        <end position="26"/>
    </location>
</feature>
<dbReference type="OrthoDB" id="1844152at2759"/>
<keyword evidence="5" id="KW-0560">Oxidoreductase</keyword>
<dbReference type="Pfam" id="PF00067">
    <property type="entry name" value="p450"/>
    <property type="match status" value="1"/>
</dbReference>